<dbReference type="PANTHER" id="PTHR43794:SF11">
    <property type="entry name" value="AMIDOHYDROLASE-RELATED DOMAIN-CONTAINING PROTEIN"/>
    <property type="match status" value="1"/>
</dbReference>
<keyword evidence="1" id="KW-0378">Hydrolase</keyword>
<dbReference type="CDD" id="cd01298">
    <property type="entry name" value="ATZ_TRZ_like"/>
    <property type="match status" value="1"/>
</dbReference>
<sequence>MGPILLKNIKAVGCGEDEVDILIEDGRIRRISSSGQDAAVRDREKGQEVETVQCHGKVAVPGFVNMHTHAAMTLMRGTGEDVAFHQWLDRIWTAERHIDEDFVYLGTRLACVEMLRTGTTTFNDHYWFPSAAYRAASESGLRPAISYVLIDRNDRSAASLEKSECEELYLRSKSQWPEGTFMTGIHSIYSVSGDLLGWAADFARRHGLKIHLHLSETRKEVEDCIREHGLSPVQYADRLGLLGPDTIAAHTLWLSDKDVEILGSRKVSCVHNINSNLKLSSGYRFLYNELKAAGANICIGTDGCASSNNLDVLEALKTSAMVQKAWREDPAAMPLDELLSMATANGAEALGFDTGKIEEGKAADILIVDTDNTFFASPAPFLANFIYSAHSDCIESVICGGRFVMRDRRIPGEKEILQQARRILHRK</sequence>
<evidence type="ECO:0000313" key="4">
    <source>
        <dbReference type="Proteomes" id="UP000725002"/>
    </source>
</evidence>
<feature type="domain" description="Amidohydrolase-related" evidence="2">
    <location>
        <begin position="59"/>
        <end position="404"/>
    </location>
</feature>
<dbReference type="EMBL" id="JADILV010000083">
    <property type="protein sequence ID" value="MBO8484704.1"/>
    <property type="molecule type" value="Genomic_DNA"/>
</dbReference>
<dbReference type="GO" id="GO:0016810">
    <property type="term" value="F:hydrolase activity, acting on carbon-nitrogen (but not peptide) bonds"/>
    <property type="evidence" value="ECO:0007669"/>
    <property type="project" value="InterPro"/>
</dbReference>
<dbReference type="SUPFAM" id="SSF51556">
    <property type="entry name" value="Metallo-dependent hydrolases"/>
    <property type="match status" value="1"/>
</dbReference>
<dbReference type="InterPro" id="IPR011059">
    <property type="entry name" value="Metal-dep_hydrolase_composite"/>
</dbReference>
<proteinExistence type="predicted"/>
<dbReference type="Pfam" id="PF01979">
    <property type="entry name" value="Amidohydro_1"/>
    <property type="match status" value="1"/>
</dbReference>
<evidence type="ECO:0000259" key="2">
    <source>
        <dbReference type="Pfam" id="PF01979"/>
    </source>
</evidence>
<evidence type="ECO:0000313" key="3">
    <source>
        <dbReference type="EMBL" id="MBO8484704.1"/>
    </source>
</evidence>
<organism evidence="3 4">
    <name type="scientific">Candidatus Cryptobacteroides avicola</name>
    <dbReference type="NCBI Taxonomy" id="2840757"/>
    <lineage>
        <taxon>Bacteria</taxon>
        <taxon>Pseudomonadati</taxon>
        <taxon>Bacteroidota</taxon>
        <taxon>Bacteroidia</taxon>
        <taxon>Bacteroidales</taxon>
        <taxon>Candidatus Cryptobacteroides</taxon>
    </lineage>
</organism>
<evidence type="ECO:0000256" key="1">
    <source>
        <dbReference type="ARBA" id="ARBA00022801"/>
    </source>
</evidence>
<reference evidence="3" key="1">
    <citation type="submission" date="2020-10" db="EMBL/GenBank/DDBJ databases">
        <authorList>
            <person name="Gilroy R."/>
        </authorList>
    </citation>
    <scope>NUCLEOTIDE SEQUENCE</scope>
    <source>
        <strain evidence="3">G3-8215</strain>
    </source>
</reference>
<dbReference type="InterPro" id="IPR050287">
    <property type="entry name" value="MTA/SAH_deaminase"/>
</dbReference>
<dbReference type="PANTHER" id="PTHR43794">
    <property type="entry name" value="AMINOHYDROLASE SSNA-RELATED"/>
    <property type="match status" value="1"/>
</dbReference>
<comment type="caution">
    <text evidence="3">The sequence shown here is derived from an EMBL/GenBank/DDBJ whole genome shotgun (WGS) entry which is preliminary data.</text>
</comment>
<name>A0A940IJK9_9BACT</name>
<protein>
    <submittedName>
        <fullName evidence="3">Amidohydrolase</fullName>
    </submittedName>
</protein>
<dbReference type="Proteomes" id="UP000725002">
    <property type="component" value="Unassembled WGS sequence"/>
</dbReference>
<gene>
    <name evidence="3" type="ORF">IAB75_11445</name>
</gene>
<dbReference type="InterPro" id="IPR006680">
    <property type="entry name" value="Amidohydro-rel"/>
</dbReference>
<dbReference type="Gene3D" id="3.20.20.140">
    <property type="entry name" value="Metal-dependent hydrolases"/>
    <property type="match status" value="1"/>
</dbReference>
<accession>A0A940IJK9</accession>
<dbReference type="AlphaFoldDB" id="A0A940IJK9"/>
<dbReference type="SUPFAM" id="SSF51338">
    <property type="entry name" value="Composite domain of metallo-dependent hydrolases"/>
    <property type="match status" value="2"/>
</dbReference>
<reference evidence="3" key="2">
    <citation type="journal article" date="2021" name="PeerJ">
        <title>Extensive microbial diversity within the chicken gut microbiome revealed by metagenomics and culture.</title>
        <authorList>
            <person name="Gilroy R."/>
            <person name="Ravi A."/>
            <person name="Getino M."/>
            <person name="Pursley I."/>
            <person name="Horton D.L."/>
            <person name="Alikhan N.F."/>
            <person name="Baker D."/>
            <person name="Gharbi K."/>
            <person name="Hall N."/>
            <person name="Watson M."/>
            <person name="Adriaenssens E.M."/>
            <person name="Foster-Nyarko E."/>
            <person name="Jarju S."/>
            <person name="Secka A."/>
            <person name="Antonio M."/>
            <person name="Oren A."/>
            <person name="Chaudhuri R.R."/>
            <person name="La Ragione R."/>
            <person name="Hildebrand F."/>
            <person name="Pallen M.J."/>
        </authorList>
    </citation>
    <scope>NUCLEOTIDE SEQUENCE</scope>
    <source>
        <strain evidence="3">G3-8215</strain>
    </source>
</reference>
<dbReference type="Gene3D" id="2.30.40.10">
    <property type="entry name" value="Urease, subunit C, domain 1"/>
    <property type="match status" value="1"/>
</dbReference>
<dbReference type="InterPro" id="IPR032466">
    <property type="entry name" value="Metal_Hydrolase"/>
</dbReference>